<feature type="transmembrane region" description="Helical" evidence="1">
    <location>
        <begin position="102"/>
        <end position="123"/>
    </location>
</feature>
<organism evidence="3 4">
    <name type="scientific">Micromonospora sonneratiae</name>
    <dbReference type="NCBI Taxonomy" id="1184706"/>
    <lineage>
        <taxon>Bacteria</taxon>
        <taxon>Bacillati</taxon>
        <taxon>Actinomycetota</taxon>
        <taxon>Actinomycetes</taxon>
        <taxon>Micromonosporales</taxon>
        <taxon>Micromonosporaceae</taxon>
        <taxon>Micromonospora</taxon>
    </lineage>
</organism>
<dbReference type="Proteomes" id="UP001597260">
    <property type="component" value="Unassembled WGS sequence"/>
</dbReference>
<feature type="transmembrane region" description="Helical" evidence="1">
    <location>
        <begin position="235"/>
        <end position="254"/>
    </location>
</feature>
<keyword evidence="4" id="KW-1185">Reference proteome</keyword>
<dbReference type="EMBL" id="JBHTMP010000013">
    <property type="protein sequence ID" value="MFD1321676.1"/>
    <property type="molecule type" value="Genomic_DNA"/>
</dbReference>
<keyword evidence="1" id="KW-0472">Membrane</keyword>
<evidence type="ECO:0000313" key="3">
    <source>
        <dbReference type="EMBL" id="MFD1321676.1"/>
    </source>
</evidence>
<proteinExistence type="predicted"/>
<reference evidence="4" key="1">
    <citation type="journal article" date="2019" name="Int. J. Syst. Evol. Microbiol.">
        <title>The Global Catalogue of Microorganisms (GCM) 10K type strain sequencing project: providing services to taxonomists for standard genome sequencing and annotation.</title>
        <authorList>
            <consortium name="The Broad Institute Genomics Platform"/>
            <consortium name="The Broad Institute Genome Sequencing Center for Infectious Disease"/>
            <person name="Wu L."/>
            <person name="Ma J."/>
        </authorList>
    </citation>
    <scope>NUCLEOTIDE SEQUENCE [LARGE SCALE GENOMIC DNA]</scope>
    <source>
        <strain evidence="4">JCM 31037</strain>
    </source>
</reference>
<dbReference type="Pfam" id="PF02517">
    <property type="entry name" value="Rce1-like"/>
    <property type="match status" value="1"/>
</dbReference>
<protein>
    <submittedName>
        <fullName evidence="3">CPBP family intramembrane glutamic endopeptidase</fullName>
        <ecNumber evidence="3">3.4.-.-</ecNumber>
    </submittedName>
</protein>
<keyword evidence="1" id="KW-0812">Transmembrane</keyword>
<dbReference type="PANTHER" id="PTHR39430:SF1">
    <property type="entry name" value="PROTEASE"/>
    <property type="match status" value="1"/>
</dbReference>
<evidence type="ECO:0000313" key="4">
    <source>
        <dbReference type="Proteomes" id="UP001597260"/>
    </source>
</evidence>
<dbReference type="RefSeq" id="WP_377569891.1">
    <property type="nucleotide sequence ID" value="NZ_JBHTMP010000013.1"/>
</dbReference>
<keyword evidence="3" id="KW-0378">Hydrolase</keyword>
<feature type="transmembrane region" description="Helical" evidence="1">
    <location>
        <begin position="160"/>
        <end position="179"/>
    </location>
</feature>
<feature type="transmembrane region" description="Helical" evidence="1">
    <location>
        <begin position="72"/>
        <end position="90"/>
    </location>
</feature>
<accession>A0ABW3YBG6</accession>
<sequence length="277" mass="29346">MRFLKQLLAVAAVFFVGGQVVALVQGLPLLTLPLGIAVAVLAVLTYAWVVRRTERREPTEVARAEAVAATRRGVLIGVGMCVVVIVNIALVGDYHVNGLGSVMGMLGLIGFMAAAAVTEELLFRGVLFRIIEERTGTWIALLLTGAVFGLSHLFNPNATLWGAIAIAVEAGFMLGACYAATRNLWVPIGLHFGWNFALAGIFGAEVSGNDTAKGLLDAVTSGSTLISGGKFGPEGSLYAVLAGVVLTVVFMRLARRRDRIVPRRRAARVDTTTTLVQ</sequence>
<dbReference type="EC" id="3.4.-.-" evidence="3"/>
<feature type="transmembrane region" description="Helical" evidence="1">
    <location>
        <begin position="32"/>
        <end position="51"/>
    </location>
</feature>
<name>A0ABW3YBG6_9ACTN</name>
<dbReference type="PANTHER" id="PTHR39430">
    <property type="entry name" value="MEMBRANE-ASSOCIATED PROTEASE-RELATED"/>
    <property type="match status" value="1"/>
</dbReference>
<dbReference type="GO" id="GO:0016787">
    <property type="term" value="F:hydrolase activity"/>
    <property type="evidence" value="ECO:0007669"/>
    <property type="project" value="UniProtKB-KW"/>
</dbReference>
<evidence type="ECO:0000259" key="2">
    <source>
        <dbReference type="Pfam" id="PF02517"/>
    </source>
</evidence>
<dbReference type="InterPro" id="IPR003675">
    <property type="entry name" value="Rce1/LyrA-like_dom"/>
</dbReference>
<feature type="domain" description="CAAX prenyl protease 2/Lysostaphin resistance protein A-like" evidence="2">
    <location>
        <begin position="105"/>
        <end position="196"/>
    </location>
</feature>
<evidence type="ECO:0000256" key="1">
    <source>
        <dbReference type="SAM" id="Phobius"/>
    </source>
</evidence>
<feature type="transmembrane region" description="Helical" evidence="1">
    <location>
        <begin position="184"/>
        <end position="204"/>
    </location>
</feature>
<keyword evidence="1" id="KW-1133">Transmembrane helix</keyword>
<comment type="caution">
    <text evidence="3">The sequence shown here is derived from an EMBL/GenBank/DDBJ whole genome shotgun (WGS) entry which is preliminary data.</text>
</comment>
<gene>
    <name evidence="3" type="ORF">ACFQ4H_11315</name>
</gene>
<feature type="transmembrane region" description="Helical" evidence="1">
    <location>
        <begin position="135"/>
        <end position="154"/>
    </location>
</feature>